<organism evidence="9 23">
    <name type="scientific">Thermus scotoductus</name>
    <dbReference type="NCBI Taxonomy" id="37636"/>
    <lineage>
        <taxon>Bacteria</taxon>
        <taxon>Thermotogati</taxon>
        <taxon>Deinococcota</taxon>
        <taxon>Deinococci</taxon>
        <taxon>Thermales</taxon>
        <taxon>Thermaceae</taxon>
        <taxon>Thermus</taxon>
    </lineage>
</organism>
<evidence type="ECO:0000256" key="6">
    <source>
        <dbReference type="ARBA" id="ARBA00035258"/>
    </source>
</evidence>
<evidence type="ECO:0000313" key="19">
    <source>
        <dbReference type="EMBL" id="RTI05398.1"/>
    </source>
</evidence>
<accession>A0A0N0ZNG6</accession>
<evidence type="ECO:0000313" key="14">
    <source>
        <dbReference type="EMBL" id="RTH23283.1"/>
    </source>
</evidence>
<dbReference type="Gene3D" id="3.30.1490.10">
    <property type="match status" value="1"/>
</dbReference>
<evidence type="ECO:0000313" key="18">
    <source>
        <dbReference type="EMBL" id="RTH98117.1"/>
    </source>
</evidence>
<evidence type="ECO:0000313" key="11">
    <source>
        <dbReference type="EMBL" id="RTH00338.1"/>
    </source>
</evidence>
<dbReference type="Proteomes" id="UP000288082">
    <property type="component" value="Unassembled WGS sequence"/>
</dbReference>
<evidence type="ECO:0000313" key="30">
    <source>
        <dbReference type="Proteomes" id="UP000287306"/>
    </source>
</evidence>
<evidence type="ECO:0000313" key="23">
    <source>
        <dbReference type="Proteomes" id="UP000053099"/>
    </source>
</evidence>
<dbReference type="EMBL" id="LJJR01000042">
    <property type="protein sequence ID" value="KPD26145.1"/>
    <property type="molecule type" value="Genomic_DNA"/>
</dbReference>
<reference evidence="19" key="2">
    <citation type="submission" date="2017-10" db="EMBL/GenBank/DDBJ databases">
        <authorList>
            <person name="Wilpiszeski R.L."/>
            <person name="Zhidan Z."/>
            <person name="House C.H."/>
        </authorList>
    </citation>
    <scope>NUCLEOTIDE SEQUENCE</scope>
    <source>
        <strain evidence="19">12_S12</strain>
    </source>
</reference>
<dbReference type="Proteomes" id="UP000287962">
    <property type="component" value="Unassembled WGS sequence"/>
</dbReference>
<evidence type="ECO:0000313" key="34">
    <source>
        <dbReference type="Proteomes" id="UP000288051"/>
    </source>
</evidence>
<name>A0A0N0ZNG6_THESC</name>
<evidence type="ECO:0000313" key="36">
    <source>
        <dbReference type="Proteomes" id="UP000288347"/>
    </source>
</evidence>
<keyword evidence="5 7" id="KW-0687">Ribonucleoprotein</keyword>
<evidence type="ECO:0000256" key="2">
    <source>
        <dbReference type="ARBA" id="ARBA00022730"/>
    </source>
</evidence>
<evidence type="ECO:0000313" key="9">
    <source>
        <dbReference type="EMBL" id="KPD26145.1"/>
    </source>
</evidence>
<dbReference type="GO" id="GO:0019843">
    <property type="term" value="F:rRNA binding"/>
    <property type="evidence" value="ECO:0007669"/>
    <property type="project" value="UniProtKB-UniRule"/>
</dbReference>
<dbReference type="EMBL" id="PEML01000301">
    <property type="protein sequence ID" value="RTI05398.1"/>
    <property type="molecule type" value="Genomic_DNA"/>
</dbReference>
<sequence length="138" mass="15805">MLTDPIADMLTRIRNATRVYKESTEVPASRFKEEILKILAREGFIKGYERVEVDGKPVLRIHLKYGPRRQGPDPRPEQVINHIRRISRPGRRVYVGVKEIPRVRRGLGIAILSTPKGVLTDREARRLGVGGELICEVW</sequence>
<comment type="function">
    <text evidence="7">One of the primary rRNA binding proteins, it binds directly to 16S rRNA central domain where it helps coordinate assembly of the platform of the 30S subunit.</text>
</comment>
<dbReference type="Proteomes" id="UP000053099">
    <property type="component" value="Unassembled WGS sequence"/>
</dbReference>
<evidence type="ECO:0000313" key="12">
    <source>
        <dbReference type="EMBL" id="RTH05355.1"/>
    </source>
</evidence>
<dbReference type="AlphaFoldDB" id="A0A0N0ZNG6"/>
<evidence type="ECO:0000313" key="13">
    <source>
        <dbReference type="EMBL" id="RTH18122.1"/>
    </source>
</evidence>
<dbReference type="EMBL" id="PELR01000077">
    <property type="protein sequence ID" value="RTH05355.1"/>
    <property type="molecule type" value="Genomic_DNA"/>
</dbReference>
<keyword evidence="33" id="KW-1185">Reference proteome</keyword>
<dbReference type="Proteomes" id="UP000288051">
    <property type="component" value="Unassembled WGS sequence"/>
</dbReference>
<comment type="caution">
    <text evidence="9">The sequence shown here is derived from an EMBL/GenBank/DDBJ whole genome shotgun (WGS) entry which is preliminary data.</text>
</comment>
<dbReference type="RefSeq" id="WP_015718096.1">
    <property type="nucleotide sequence ID" value="NZ_DAHVNI010000026.1"/>
</dbReference>
<evidence type="ECO:0000313" key="24">
    <source>
        <dbReference type="Proteomes" id="UP000286712"/>
    </source>
</evidence>
<dbReference type="EMBL" id="PELP01000551">
    <property type="protein sequence ID" value="RTH00338.1"/>
    <property type="molecule type" value="Genomic_DNA"/>
</dbReference>
<dbReference type="Gene3D" id="3.30.1370.30">
    <property type="match status" value="1"/>
</dbReference>
<dbReference type="PROSITE" id="PS00053">
    <property type="entry name" value="RIBOSOMAL_S8"/>
    <property type="match status" value="1"/>
</dbReference>
<dbReference type="Proteomes" id="UP000286910">
    <property type="component" value="Unassembled WGS sequence"/>
</dbReference>
<dbReference type="GO" id="GO:0003735">
    <property type="term" value="F:structural constituent of ribosome"/>
    <property type="evidence" value="ECO:0007669"/>
    <property type="project" value="InterPro"/>
</dbReference>
<dbReference type="GO" id="GO:0005737">
    <property type="term" value="C:cytoplasm"/>
    <property type="evidence" value="ECO:0007669"/>
    <property type="project" value="UniProtKB-ARBA"/>
</dbReference>
<evidence type="ECO:0000313" key="17">
    <source>
        <dbReference type="EMBL" id="RTH33789.1"/>
    </source>
</evidence>
<dbReference type="Proteomes" id="UP000287467">
    <property type="component" value="Unassembled WGS sequence"/>
</dbReference>
<dbReference type="InterPro" id="IPR035987">
    <property type="entry name" value="Ribosomal_uS8_sf"/>
</dbReference>
<dbReference type="EMBL" id="PELM01000452">
    <property type="protein sequence ID" value="RTG99907.1"/>
    <property type="molecule type" value="Genomic_DNA"/>
</dbReference>
<dbReference type="EMBL" id="PEMJ01000342">
    <property type="protein sequence ID" value="RTI11789.1"/>
    <property type="molecule type" value="Genomic_DNA"/>
</dbReference>
<evidence type="ECO:0000313" key="10">
    <source>
        <dbReference type="EMBL" id="RTG99907.1"/>
    </source>
</evidence>
<evidence type="ECO:0000313" key="25">
    <source>
        <dbReference type="Proteomes" id="UP000286734"/>
    </source>
</evidence>
<evidence type="ECO:0000313" key="33">
    <source>
        <dbReference type="Proteomes" id="UP000287962"/>
    </source>
</evidence>
<dbReference type="Proteomes" id="UP000287306">
    <property type="component" value="Unassembled WGS sequence"/>
</dbReference>
<keyword evidence="2 7" id="KW-0699">rRNA-binding</keyword>
<evidence type="ECO:0000313" key="28">
    <source>
        <dbReference type="Proteomes" id="UP000287155"/>
    </source>
</evidence>
<dbReference type="Proteomes" id="UP000288347">
    <property type="component" value="Unassembled WGS sequence"/>
</dbReference>
<dbReference type="EMBL" id="PELY01000403">
    <property type="protein sequence ID" value="RTH23283.1"/>
    <property type="molecule type" value="Genomic_DNA"/>
</dbReference>
<dbReference type="FunFam" id="3.30.1490.10:FF:000001">
    <property type="entry name" value="30S ribosomal protein S8"/>
    <property type="match status" value="1"/>
</dbReference>
<evidence type="ECO:0000256" key="8">
    <source>
        <dbReference type="RuleBase" id="RU003660"/>
    </source>
</evidence>
<evidence type="ECO:0000313" key="29">
    <source>
        <dbReference type="Proteomes" id="UP000287173"/>
    </source>
</evidence>
<keyword evidence="4 7" id="KW-0689">Ribosomal protein</keyword>
<dbReference type="Proteomes" id="UP000286712">
    <property type="component" value="Unassembled WGS sequence"/>
</dbReference>
<dbReference type="NCBIfam" id="NF001109">
    <property type="entry name" value="PRK00136.1"/>
    <property type="match status" value="1"/>
</dbReference>
<dbReference type="EMBL" id="PELW01000033">
    <property type="protein sequence ID" value="RTH28006.1"/>
    <property type="molecule type" value="Genomic_DNA"/>
</dbReference>
<evidence type="ECO:0000313" key="35">
    <source>
        <dbReference type="Proteomes" id="UP000288082"/>
    </source>
</evidence>
<evidence type="ECO:0000313" key="26">
    <source>
        <dbReference type="Proteomes" id="UP000286910"/>
    </source>
</evidence>
<keyword evidence="3 7" id="KW-0694">RNA-binding</keyword>
<dbReference type="GO" id="GO:1990904">
    <property type="term" value="C:ribonucleoprotein complex"/>
    <property type="evidence" value="ECO:0007669"/>
    <property type="project" value="UniProtKB-KW"/>
</dbReference>
<dbReference type="FunFam" id="3.30.1370.30:FF:000002">
    <property type="entry name" value="30S ribosomal protein S8"/>
    <property type="match status" value="1"/>
</dbReference>
<dbReference type="SUPFAM" id="SSF56047">
    <property type="entry name" value="Ribosomal protein S8"/>
    <property type="match status" value="1"/>
</dbReference>
<dbReference type="EMBL" id="PEMH01000363">
    <property type="protein sequence ID" value="RTH98117.1"/>
    <property type="molecule type" value="Genomic_DNA"/>
</dbReference>
<dbReference type="PANTHER" id="PTHR11758">
    <property type="entry name" value="40S RIBOSOMAL PROTEIN S15A"/>
    <property type="match status" value="1"/>
</dbReference>
<dbReference type="Proteomes" id="UP000286928">
    <property type="component" value="Unassembled WGS sequence"/>
</dbReference>
<evidence type="ECO:0000256" key="1">
    <source>
        <dbReference type="ARBA" id="ARBA00006471"/>
    </source>
</evidence>
<dbReference type="EMBL" id="PELV01000199">
    <property type="protein sequence ID" value="RTH18122.1"/>
    <property type="molecule type" value="Genomic_DNA"/>
</dbReference>
<evidence type="ECO:0000313" key="16">
    <source>
        <dbReference type="EMBL" id="RTH30270.1"/>
    </source>
</evidence>
<evidence type="ECO:0000313" key="21">
    <source>
        <dbReference type="EMBL" id="RTI11935.1"/>
    </source>
</evidence>
<dbReference type="EMBL" id="PELZ01000376">
    <property type="protein sequence ID" value="RTH33789.1"/>
    <property type="molecule type" value="Genomic_DNA"/>
</dbReference>
<comment type="similarity">
    <text evidence="1 7 8">Belongs to the universal ribosomal protein uS8 family.</text>
</comment>
<dbReference type="EMBL" id="PEMW01000439">
    <property type="protein sequence ID" value="RTI49612.1"/>
    <property type="molecule type" value="Genomic_DNA"/>
</dbReference>
<evidence type="ECO:0000313" key="27">
    <source>
        <dbReference type="Proteomes" id="UP000286928"/>
    </source>
</evidence>
<evidence type="ECO:0000256" key="7">
    <source>
        <dbReference type="HAMAP-Rule" id="MF_01302"/>
    </source>
</evidence>
<evidence type="ECO:0000313" key="22">
    <source>
        <dbReference type="EMBL" id="RTI49612.1"/>
    </source>
</evidence>
<dbReference type="InterPro" id="IPR047863">
    <property type="entry name" value="Ribosomal_uS8_CS"/>
</dbReference>
<evidence type="ECO:0000313" key="20">
    <source>
        <dbReference type="EMBL" id="RTI11789.1"/>
    </source>
</evidence>
<proteinExistence type="inferred from homology"/>
<dbReference type="EMBL" id="PEMD01000299">
    <property type="protein sequence ID" value="RTH30270.1"/>
    <property type="molecule type" value="Genomic_DNA"/>
</dbReference>
<dbReference type="Proteomes" id="UP000287173">
    <property type="component" value="Unassembled WGS sequence"/>
</dbReference>
<evidence type="ECO:0000313" key="15">
    <source>
        <dbReference type="EMBL" id="RTH28006.1"/>
    </source>
</evidence>
<dbReference type="InterPro" id="IPR000630">
    <property type="entry name" value="Ribosomal_uS8"/>
</dbReference>
<evidence type="ECO:0000313" key="31">
    <source>
        <dbReference type="Proteomes" id="UP000287439"/>
    </source>
</evidence>
<dbReference type="GO" id="GO:0005840">
    <property type="term" value="C:ribosome"/>
    <property type="evidence" value="ECO:0007669"/>
    <property type="project" value="UniProtKB-KW"/>
</dbReference>
<dbReference type="PATRIC" id="fig|37636.3.peg.1730"/>
<evidence type="ECO:0000313" key="32">
    <source>
        <dbReference type="Proteomes" id="UP000287467"/>
    </source>
</evidence>
<reference evidence="9 23" key="1">
    <citation type="submission" date="2015-09" db="EMBL/GenBank/DDBJ databases">
        <title>Draft genome sequence of Thermus scotoductus strain K1 isolated from a geothermal spring in Nagorno-Karabakh, Armenia.</title>
        <authorList>
            <person name="Saghatelyan A."/>
            <person name="Poghosyan L."/>
            <person name="Panosyan H."/>
            <person name="Birkeland N.-K."/>
        </authorList>
    </citation>
    <scope>NUCLEOTIDE SEQUENCE [LARGE SCALE GENOMIC DNA]</scope>
    <source>
        <strain evidence="9 23">K1</strain>
    </source>
</reference>
<gene>
    <name evidence="7" type="primary">rpsH</name>
    <name evidence="9" type="ORF">AN926_11275</name>
    <name evidence="22" type="ORF">CSW14_11255</name>
    <name evidence="19" type="ORF">CSW25_11170</name>
    <name evidence="20" type="ORF">CSW27_11655</name>
    <name evidence="18" type="ORF">CSW29_10480</name>
    <name evidence="21" type="ORF">CSW30_01765</name>
    <name evidence="16" type="ORF">CSW33_10535</name>
    <name evidence="17" type="ORF">CSW37_09670</name>
    <name evidence="14" type="ORF">CSW38_11110</name>
    <name evidence="15" type="ORF">CSW40_01700</name>
    <name evidence="13" type="ORF">CSW41_06625</name>
    <name evidence="12" type="ORF">CSW45_03515</name>
    <name evidence="11" type="ORF">CSW47_13995</name>
    <name evidence="10" type="ORF">CSW50_11600</name>
</gene>
<dbReference type="Proteomes" id="UP000286734">
    <property type="component" value="Unassembled WGS sequence"/>
</dbReference>
<dbReference type="EMBL" id="PEMG01000033">
    <property type="protein sequence ID" value="RTI11935.1"/>
    <property type="molecule type" value="Genomic_DNA"/>
</dbReference>
<reference evidence="24 25" key="3">
    <citation type="journal article" date="2019" name="Extremophiles">
        <title>Biogeography of thermophiles and predominance of Thermus scotoductus in domestic water heaters.</title>
        <authorList>
            <person name="Wilpiszeski R.L."/>
            <person name="Zhang Z."/>
            <person name="House C.H."/>
        </authorList>
    </citation>
    <scope>NUCLEOTIDE SEQUENCE [LARGE SCALE GENOMIC DNA]</scope>
    <source>
        <strain evidence="19 33">12_S12</strain>
        <strain evidence="20 28">14_S14</strain>
        <strain evidence="18 36">16_S16</strain>
        <strain evidence="21 29">17_S17</strain>
        <strain evidence="22 32">1_S1</strain>
        <strain evidence="16 27">20_S20</strain>
        <strain evidence="17 34">24_S24</strain>
        <strain evidence="14 30">25_S25</strain>
        <strain evidence="15 24">27_S27</strain>
        <strain evidence="13 31">28_S28</strain>
        <strain evidence="12 26">32_S32</strain>
        <strain evidence="11 25">34_S34</strain>
        <strain evidence="10 35">38_S38</strain>
    </source>
</reference>
<dbReference type="Proteomes" id="UP000287155">
    <property type="component" value="Unassembled WGS sequence"/>
</dbReference>
<dbReference type="HAMAP" id="MF_01302_B">
    <property type="entry name" value="Ribosomal_uS8_B"/>
    <property type="match status" value="1"/>
</dbReference>
<dbReference type="Proteomes" id="UP000287439">
    <property type="component" value="Unassembled WGS sequence"/>
</dbReference>
<dbReference type="Pfam" id="PF00410">
    <property type="entry name" value="Ribosomal_S8"/>
    <property type="match status" value="1"/>
</dbReference>
<evidence type="ECO:0000256" key="3">
    <source>
        <dbReference type="ARBA" id="ARBA00022884"/>
    </source>
</evidence>
<comment type="subunit">
    <text evidence="7">Part of the 30S ribosomal subunit. Contacts proteins S5 and S12.</text>
</comment>
<protein>
    <recommendedName>
        <fullName evidence="6 7">Small ribosomal subunit protein uS8</fullName>
    </recommendedName>
</protein>
<dbReference type="GO" id="GO:0006412">
    <property type="term" value="P:translation"/>
    <property type="evidence" value="ECO:0007669"/>
    <property type="project" value="UniProtKB-UniRule"/>
</dbReference>
<dbReference type="GeneID" id="93866421"/>
<evidence type="ECO:0000256" key="5">
    <source>
        <dbReference type="ARBA" id="ARBA00023274"/>
    </source>
</evidence>
<evidence type="ECO:0000256" key="4">
    <source>
        <dbReference type="ARBA" id="ARBA00022980"/>
    </source>
</evidence>